<keyword evidence="1" id="KW-1133">Transmembrane helix</keyword>
<dbReference type="AlphaFoldDB" id="X1QGB3"/>
<reference evidence="2" key="1">
    <citation type="journal article" date="2014" name="Front. Microbiol.">
        <title>High frequency of phylogenetically diverse reductive dehalogenase-homologous genes in deep subseafloor sedimentary metagenomes.</title>
        <authorList>
            <person name="Kawai M."/>
            <person name="Futagami T."/>
            <person name="Toyoda A."/>
            <person name="Takaki Y."/>
            <person name="Nishi S."/>
            <person name="Hori S."/>
            <person name="Arai W."/>
            <person name="Tsubouchi T."/>
            <person name="Morono Y."/>
            <person name="Uchiyama I."/>
            <person name="Ito T."/>
            <person name="Fujiyama A."/>
            <person name="Inagaki F."/>
            <person name="Takami H."/>
        </authorList>
    </citation>
    <scope>NUCLEOTIDE SEQUENCE</scope>
    <source>
        <strain evidence="2">Expedition CK06-06</strain>
    </source>
</reference>
<name>X1QGB3_9ZZZZ</name>
<gene>
    <name evidence="2" type="ORF">S06H3_48471</name>
</gene>
<comment type="caution">
    <text evidence="2">The sequence shown here is derived from an EMBL/GenBank/DDBJ whole genome shotgun (WGS) entry which is preliminary data.</text>
</comment>
<organism evidence="2">
    <name type="scientific">marine sediment metagenome</name>
    <dbReference type="NCBI Taxonomy" id="412755"/>
    <lineage>
        <taxon>unclassified sequences</taxon>
        <taxon>metagenomes</taxon>
        <taxon>ecological metagenomes</taxon>
    </lineage>
</organism>
<evidence type="ECO:0000313" key="2">
    <source>
        <dbReference type="EMBL" id="GAI42319.1"/>
    </source>
</evidence>
<feature type="non-terminal residue" evidence="2">
    <location>
        <position position="1"/>
    </location>
</feature>
<feature type="transmembrane region" description="Helical" evidence="1">
    <location>
        <begin position="33"/>
        <end position="52"/>
    </location>
</feature>
<dbReference type="EMBL" id="BARV01030521">
    <property type="protein sequence ID" value="GAI42319.1"/>
    <property type="molecule type" value="Genomic_DNA"/>
</dbReference>
<protein>
    <submittedName>
        <fullName evidence="2">Uncharacterized protein</fullName>
    </submittedName>
</protein>
<keyword evidence="1" id="KW-0812">Transmembrane</keyword>
<keyword evidence="1" id="KW-0472">Membrane</keyword>
<accession>X1QGB3</accession>
<evidence type="ECO:0000256" key="1">
    <source>
        <dbReference type="SAM" id="Phobius"/>
    </source>
</evidence>
<sequence length="234" mass="26671">ARLTMLALLVALVIIATLWLSWDVVTKNYQALTFIATCLTGVALAVFAWLTYNLSNRMVEYQHAPILQLYLVSEPEAGQMTVGATQFEGLMWNICVLNVGDVPVWLDHINIEISPAFSRPEWTSVGSFCICAVKNDHEIDVKKPFVINAHGDISIVIMMYDQKVKEHLQRIFGAKDKFIMQMLAYQRRRLGRHEKSGYVELISQPFELPNRLERNLLNTIAISLDKEPPTFHQP</sequence>
<proteinExistence type="predicted"/>